<gene>
    <name evidence="16" type="ORF">PPACK8108_LOCUS24588</name>
</gene>
<feature type="compositionally biased region" description="Low complexity" evidence="14">
    <location>
        <begin position="93"/>
        <end position="102"/>
    </location>
</feature>
<feature type="region of interest" description="Disordered" evidence="14">
    <location>
        <begin position="220"/>
        <end position="262"/>
    </location>
</feature>
<keyword evidence="7" id="KW-0653">Protein transport</keyword>
<sequence>MEPNKNIFGNAGFFSSGNNTTSGNLFGGAGSGAKPAISNLFGSQTNNTPQAVSSTTPQSSPAKPNIFGNALGSGTSTTVTSGFLGANNSNAASNPTAAANSPFLQGTQTANNQNNKDGASTAAPSIFGNTAPSTGNNSVSNIFGAKSSGPSAGNTSPSLFGSPLNASQPATPSATPSLFGAAPAKQPAAANEVPAKPASNPFGGTSNSLFAAKSTLPAKSSPLATSSAVPGDSSSQQQQQAPSSAPPNTSPSKTSTTSVPSLLRGKTLEDLVARWNSELDDRVSDFKHTANEIAAWDQVLIQNGDQISMLYEELQRIDPIQSSIDQTLDFVETQQNELSNALQEYERQLSDQPQDYSTPGRLKTAAQEREEAYRTAEEVHGQLDDMANSLGSMIAELNSLAQPHNRTEDSESVSDDPIIQIAGILNAHLSSLNWISDTAQELSTKVSELEGRVAATKVEFGLESRQIQSNLDETNGLNSRNLTNRFAFPR</sequence>
<evidence type="ECO:0000313" key="16">
    <source>
        <dbReference type="EMBL" id="CAH7689501.1"/>
    </source>
</evidence>
<dbReference type="InterPro" id="IPR007758">
    <property type="entry name" value="Nucleoporin_NSP1_C"/>
</dbReference>
<dbReference type="GO" id="GO:0005543">
    <property type="term" value="F:phospholipid binding"/>
    <property type="evidence" value="ECO:0007669"/>
    <property type="project" value="TreeGrafter"/>
</dbReference>
<evidence type="ECO:0000256" key="7">
    <source>
        <dbReference type="ARBA" id="ARBA00022927"/>
    </source>
</evidence>
<dbReference type="GO" id="GO:0017056">
    <property type="term" value="F:structural constituent of nuclear pore"/>
    <property type="evidence" value="ECO:0007669"/>
    <property type="project" value="InterPro"/>
</dbReference>
<dbReference type="EMBL" id="CALTRL010006080">
    <property type="protein sequence ID" value="CAH7689501.1"/>
    <property type="molecule type" value="Genomic_DNA"/>
</dbReference>
<feature type="compositionally biased region" description="Low complexity" evidence="14">
    <location>
        <begin position="233"/>
        <end position="243"/>
    </location>
</feature>
<feature type="region of interest" description="Disordered" evidence="14">
    <location>
        <begin position="37"/>
        <end position="71"/>
    </location>
</feature>
<comment type="subcellular location">
    <subcellularLocation>
        <location evidence="1">Nucleus membrane</location>
        <topology evidence="1">Peripheral membrane protein</topology>
        <orientation evidence="1">Cytoplasmic side</orientation>
    </subcellularLocation>
    <subcellularLocation>
        <location evidence="3">Nucleus membrane</location>
        <topology evidence="3">Peripheral membrane protein</topology>
        <orientation evidence="3">Nucleoplasmic side</orientation>
    </subcellularLocation>
    <subcellularLocation>
        <location evidence="2">Nucleus</location>
        <location evidence="2">Nuclear pore complex</location>
    </subcellularLocation>
</comment>
<feature type="compositionally biased region" description="Low complexity" evidence="14">
    <location>
        <begin position="181"/>
        <end position="190"/>
    </location>
</feature>
<dbReference type="GO" id="GO:0006405">
    <property type="term" value="P:RNA export from nucleus"/>
    <property type="evidence" value="ECO:0007669"/>
    <property type="project" value="TreeGrafter"/>
</dbReference>
<proteinExistence type="inferred from homology"/>
<evidence type="ECO:0000256" key="4">
    <source>
        <dbReference type="ARBA" id="ARBA00005911"/>
    </source>
</evidence>
<evidence type="ECO:0000256" key="2">
    <source>
        <dbReference type="ARBA" id="ARBA00004567"/>
    </source>
</evidence>
<keyword evidence="5" id="KW-0813">Transport</keyword>
<dbReference type="GO" id="GO:0031965">
    <property type="term" value="C:nuclear membrane"/>
    <property type="evidence" value="ECO:0007669"/>
    <property type="project" value="UniProtKB-SubCell"/>
</dbReference>
<dbReference type="AlphaFoldDB" id="A0AAV0BQY3"/>
<feature type="compositionally biased region" description="Low complexity" evidence="14">
    <location>
        <begin position="250"/>
        <end position="261"/>
    </location>
</feature>
<comment type="similarity">
    <text evidence="4">Belongs to the nucleoporin NSP1/NUP62 family.</text>
</comment>
<organism evidence="16 17">
    <name type="scientific">Phakopsora pachyrhizi</name>
    <name type="common">Asian soybean rust disease fungus</name>
    <dbReference type="NCBI Taxonomy" id="170000"/>
    <lineage>
        <taxon>Eukaryota</taxon>
        <taxon>Fungi</taxon>
        <taxon>Dikarya</taxon>
        <taxon>Basidiomycota</taxon>
        <taxon>Pucciniomycotina</taxon>
        <taxon>Pucciniomycetes</taxon>
        <taxon>Pucciniales</taxon>
        <taxon>Phakopsoraceae</taxon>
        <taxon>Phakopsora</taxon>
    </lineage>
</organism>
<feature type="region of interest" description="Disordered" evidence="14">
    <location>
        <begin position="93"/>
        <end position="132"/>
    </location>
</feature>
<protein>
    <recommendedName>
        <fullName evidence="11">Nucleoporin NSP1</fullName>
    </recommendedName>
    <alternativeName>
        <fullName evidence="12">Nuclear pore protein NSP1</fullName>
    </alternativeName>
    <alternativeName>
        <fullName evidence="13">Nucleoskeletal-like protein</fullName>
    </alternativeName>
</protein>
<dbReference type="GO" id="GO:0044613">
    <property type="term" value="C:nuclear pore central transport channel"/>
    <property type="evidence" value="ECO:0007669"/>
    <property type="project" value="TreeGrafter"/>
</dbReference>
<keyword evidence="10" id="KW-0539">Nucleus</keyword>
<evidence type="ECO:0000256" key="1">
    <source>
        <dbReference type="ARBA" id="ARBA00004335"/>
    </source>
</evidence>
<evidence type="ECO:0000256" key="3">
    <source>
        <dbReference type="ARBA" id="ARBA00004620"/>
    </source>
</evidence>
<keyword evidence="17" id="KW-1185">Reference proteome</keyword>
<feature type="region of interest" description="Disordered" evidence="14">
    <location>
        <begin position="146"/>
        <end position="201"/>
    </location>
</feature>
<feature type="domain" description="Nucleoporin NSP1-like C-terminal" evidence="15">
    <location>
        <begin position="253"/>
        <end position="355"/>
    </location>
</feature>
<evidence type="ECO:0000256" key="12">
    <source>
        <dbReference type="ARBA" id="ARBA00078941"/>
    </source>
</evidence>
<accession>A0AAV0BQY3</accession>
<evidence type="ECO:0000256" key="11">
    <source>
        <dbReference type="ARBA" id="ARBA00068864"/>
    </source>
</evidence>
<dbReference type="InterPro" id="IPR026010">
    <property type="entry name" value="NSP1/NUP62"/>
</dbReference>
<reference evidence="16" key="1">
    <citation type="submission" date="2022-06" db="EMBL/GenBank/DDBJ databases">
        <authorList>
            <consortium name="SYNGENTA / RWTH Aachen University"/>
        </authorList>
    </citation>
    <scope>NUCLEOTIDE SEQUENCE</scope>
</reference>
<evidence type="ECO:0000256" key="9">
    <source>
        <dbReference type="ARBA" id="ARBA00023132"/>
    </source>
</evidence>
<dbReference type="PANTHER" id="PTHR12084">
    <property type="entry name" value="NUCLEAR PORE GLYCOPROTEIN P62-RELATED"/>
    <property type="match status" value="1"/>
</dbReference>
<keyword evidence="6" id="KW-0509">mRNA transport</keyword>
<dbReference type="GO" id="GO:0006606">
    <property type="term" value="P:protein import into nucleus"/>
    <property type="evidence" value="ECO:0007669"/>
    <property type="project" value="TreeGrafter"/>
</dbReference>
<feature type="compositionally biased region" description="Polar residues" evidence="14">
    <location>
        <begin position="148"/>
        <end position="176"/>
    </location>
</feature>
<feature type="compositionally biased region" description="Polar residues" evidence="14">
    <location>
        <begin position="103"/>
        <end position="118"/>
    </location>
</feature>
<evidence type="ECO:0000256" key="5">
    <source>
        <dbReference type="ARBA" id="ARBA00022448"/>
    </source>
</evidence>
<evidence type="ECO:0000256" key="13">
    <source>
        <dbReference type="ARBA" id="ARBA00081079"/>
    </source>
</evidence>
<name>A0AAV0BQY3_PHAPC</name>
<feature type="compositionally biased region" description="Polar residues" evidence="14">
    <location>
        <begin position="40"/>
        <end position="62"/>
    </location>
</feature>
<evidence type="ECO:0000256" key="10">
    <source>
        <dbReference type="ARBA" id="ARBA00023242"/>
    </source>
</evidence>
<evidence type="ECO:0000256" key="8">
    <source>
        <dbReference type="ARBA" id="ARBA00023010"/>
    </source>
</evidence>
<evidence type="ECO:0000256" key="6">
    <source>
        <dbReference type="ARBA" id="ARBA00022816"/>
    </source>
</evidence>
<evidence type="ECO:0000259" key="15">
    <source>
        <dbReference type="Pfam" id="PF05064"/>
    </source>
</evidence>
<dbReference type="Proteomes" id="UP001153365">
    <property type="component" value="Unassembled WGS sequence"/>
</dbReference>
<keyword evidence="9" id="KW-0906">Nuclear pore complex</keyword>
<evidence type="ECO:0000256" key="14">
    <source>
        <dbReference type="SAM" id="MobiDB-lite"/>
    </source>
</evidence>
<dbReference type="FunFam" id="1.20.5.170:FF:000040">
    <property type="entry name" value="Nuclear pore glycoprotein p62"/>
    <property type="match status" value="1"/>
</dbReference>
<evidence type="ECO:0000313" key="17">
    <source>
        <dbReference type="Proteomes" id="UP001153365"/>
    </source>
</evidence>
<dbReference type="GO" id="GO:0051028">
    <property type="term" value="P:mRNA transport"/>
    <property type="evidence" value="ECO:0007669"/>
    <property type="project" value="UniProtKB-KW"/>
</dbReference>
<dbReference type="Gene3D" id="1.20.5.170">
    <property type="match status" value="1"/>
</dbReference>
<dbReference type="PANTHER" id="PTHR12084:SF0">
    <property type="entry name" value="NUCLEAR PORE GLYCOPROTEIN P62"/>
    <property type="match status" value="1"/>
</dbReference>
<comment type="caution">
    <text evidence="16">The sequence shown here is derived from an EMBL/GenBank/DDBJ whole genome shotgun (WGS) entry which is preliminary data.</text>
</comment>
<keyword evidence="8" id="KW-0811">Translocation</keyword>
<dbReference type="Pfam" id="PF05064">
    <property type="entry name" value="Nsp1_C"/>
    <property type="match status" value="1"/>
</dbReference>